<gene>
    <name evidence="11" type="ORF">E1301_Tti014127</name>
</gene>
<dbReference type="Proteomes" id="UP000324632">
    <property type="component" value="Chromosome 3"/>
</dbReference>
<reference evidence="11 12" key="1">
    <citation type="journal article" date="2019" name="Mol. Ecol. Resour.">
        <title>Chromosome-level genome assembly of Triplophysa tibetana, a fish adapted to the harsh high-altitude environment of the Tibetan Plateau.</title>
        <authorList>
            <person name="Yang X."/>
            <person name="Liu H."/>
            <person name="Ma Z."/>
            <person name="Zou Y."/>
            <person name="Zou M."/>
            <person name="Mao Y."/>
            <person name="Li X."/>
            <person name="Wang H."/>
            <person name="Chen T."/>
            <person name="Wang W."/>
            <person name="Yang R."/>
        </authorList>
    </citation>
    <scope>NUCLEOTIDE SEQUENCE [LARGE SCALE GENOMIC DNA]</scope>
    <source>
        <strain evidence="11">TTIB1903HZAU</strain>
        <tissue evidence="11">Muscle</tissue>
    </source>
</reference>
<comment type="cofactor">
    <cofactor evidence="1">
        <name>Ca(2+)</name>
        <dbReference type="ChEBI" id="CHEBI:29108"/>
    </cofactor>
</comment>
<keyword evidence="9" id="KW-1015">Disulfide bond</keyword>
<dbReference type="AlphaFoldDB" id="A0A5A9PPS1"/>
<evidence type="ECO:0000256" key="7">
    <source>
        <dbReference type="ARBA" id="ARBA00022837"/>
    </source>
</evidence>
<keyword evidence="6" id="KW-0378">Hydrolase</keyword>
<evidence type="ECO:0000256" key="5">
    <source>
        <dbReference type="ARBA" id="ARBA00022723"/>
    </source>
</evidence>
<dbReference type="Gene3D" id="1.20.90.10">
    <property type="entry name" value="Phospholipase A2 domain"/>
    <property type="match status" value="1"/>
</dbReference>
<evidence type="ECO:0000256" key="8">
    <source>
        <dbReference type="ARBA" id="ARBA00023098"/>
    </source>
</evidence>
<keyword evidence="4" id="KW-0964">Secreted</keyword>
<dbReference type="PANTHER" id="PTHR12253">
    <property type="entry name" value="RH14732P"/>
    <property type="match status" value="1"/>
</dbReference>
<protein>
    <recommendedName>
        <fullName evidence="3">phospholipase A2</fullName>
        <ecNumber evidence="3">3.1.1.4</ecNumber>
    </recommendedName>
</protein>
<dbReference type="GO" id="GO:0004623">
    <property type="term" value="F:phospholipase A2 activity"/>
    <property type="evidence" value="ECO:0007669"/>
    <property type="project" value="UniProtKB-EC"/>
</dbReference>
<evidence type="ECO:0000256" key="6">
    <source>
        <dbReference type="ARBA" id="ARBA00022801"/>
    </source>
</evidence>
<dbReference type="PROSITE" id="PS00118">
    <property type="entry name" value="PA2_HIS"/>
    <property type="match status" value="1"/>
</dbReference>
<evidence type="ECO:0000259" key="10">
    <source>
        <dbReference type="Pfam" id="PF05826"/>
    </source>
</evidence>
<name>A0A5A9PPS1_9TELE</name>
<evidence type="ECO:0000256" key="1">
    <source>
        <dbReference type="ARBA" id="ARBA00001913"/>
    </source>
</evidence>
<keyword evidence="5" id="KW-0479">Metal-binding</keyword>
<feature type="domain" description="Phospholipase A2-like central" evidence="10">
    <location>
        <begin position="16"/>
        <end position="109"/>
    </location>
</feature>
<dbReference type="Pfam" id="PF05826">
    <property type="entry name" value="Phospholip_A2_2"/>
    <property type="match status" value="1"/>
</dbReference>
<evidence type="ECO:0000256" key="9">
    <source>
        <dbReference type="ARBA" id="ARBA00023157"/>
    </source>
</evidence>
<dbReference type="GO" id="GO:0005576">
    <property type="term" value="C:extracellular region"/>
    <property type="evidence" value="ECO:0007669"/>
    <property type="project" value="UniProtKB-SubCell"/>
</dbReference>
<dbReference type="FunFam" id="1.20.90.10:FF:000002">
    <property type="entry name" value="Phospholipase A2 group III"/>
    <property type="match status" value="1"/>
</dbReference>
<keyword evidence="12" id="KW-1185">Reference proteome</keyword>
<proteinExistence type="predicted"/>
<sequence>MDSSVKSRQKRALLLLPGTLWCGRGSSAKSYEQLGMFANADRCCRQHDHCEHIIRAFSVNFGVFNPTLFTISHCDCDHRFKQCLLAGNDTISNMVGYSFFNALKIRCFELYQRKRCTQFNWFGM</sequence>
<keyword evidence="8" id="KW-0443">Lipid metabolism</keyword>
<dbReference type="EC" id="3.1.1.4" evidence="3"/>
<dbReference type="InterPro" id="IPR016090">
    <property type="entry name" value="PLA2-like_dom"/>
</dbReference>
<evidence type="ECO:0000313" key="11">
    <source>
        <dbReference type="EMBL" id="KAA0723838.1"/>
    </source>
</evidence>
<dbReference type="GO" id="GO:0050482">
    <property type="term" value="P:arachidonate secretion"/>
    <property type="evidence" value="ECO:0007669"/>
    <property type="project" value="InterPro"/>
</dbReference>
<accession>A0A5A9PPS1</accession>
<dbReference type="InterPro" id="IPR036444">
    <property type="entry name" value="PLipase_A2_dom_sf"/>
</dbReference>
<dbReference type="EMBL" id="SOYY01000003">
    <property type="protein sequence ID" value="KAA0723838.1"/>
    <property type="molecule type" value="Genomic_DNA"/>
</dbReference>
<evidence type="ECO:0000256" key="4">
    <source>
        <dbReference type="ARBA" id="ARBA00022525"/>
    </source>
</evidence>
<comment type="caution">
    <text evidence="11">The sequence shown here is derived from an EMBL/GenBank/DDBJ whole genome shotgun (WGS) entry which is preliminary data.</text>
</comment>
<dbReference type="SUPFAM" id="SSF48619">
    <property type="entry name" value="Phospholipase A2, PLA2"/>
    <property type="match status" value="1"/>
</dbReference>
<keyword evidence="7" id="KW-0106">Calcium</keyword>
<dbReference type="CDD" id="cd04704">
    <property type="entry name" value="PLA2_bee_venom_like"/>
    <property type="match status" value="1"/>
</dbReference>
<dbReference type="InterPro" id="IPR033113">
    <property type="entry name" value="PLA2_histidine"/>
</dbReference>
<organism evidence="11 12">
    <name type="scientific">Triplophysa tibetana</name>
    <dbReference type="NCBI Taxonomy" id="1572043"/>
    <lineage>
        <taxon>Eukaryota</taxon>
        <taxon>Metazoa</taxon>
        <taxon>Chordata</taxon>
        <taxon>Craniata</taxon>
        <taxon>Vertebrata</taxon>
        <taxon>Euteleostomi</taxon>
        <taxon>Actinopterygii</taxon>
        <taxon>Neopterygii</taxon>
        <taxon>Teleostei</taxon>
        <taxon>Ostariophysi</taxon>
        <taxon>Cypriniformes</taxon>
        <taxon>Nemacheilidae</taxon>
        <taxon>Triplophysa</taxon>
    </lineage>
</organism>
<dbReference type="GO" id="GO:0046872">
    <property type="term" value="F:metal ion binding"/>
    <property type="evidence" value="ECO:0007669"/>
    <property type="project" value="UniProtKB-KW"/>
</dbReference>
<comment type="subcellular location">
    <subcellularLocation>
        <location evidence="2">Secreted</location>
    </subcellularLocation>
</comment>
<evidence type="ECO:0000313" key="12">
    <source>
        <dbReference type="Proteomes" id="UP000324632"/>
    </source>
</evidence>
<evidence type="ECO:0000256" key="3">
    <source>
        <dbReference type="ARBA" id="ARBA00013278"/>
    </source>
</evidence>
<dbReference type="GO" id="GO:0006644">
    <property type="term" value="P:phospholipid metabolic process"/>
    <property type="evidence" value="ECO:0007669"/>
    <property type="project" value="InterPro"/>
</dbReference>
<evidence type="ECO:0000256" key="2">
    <source>
        <dbReference type="ARBA" id="ARBA00004613"/>
    </source>
</evidence>